<organism evidence="3 4">
    <name type="scientific">Mesobacillus selenatarsenatis (strain DSM 18680 / JCM 14380 / FERM P-15431 / SF-1)</name>
    <dbReference type="NCBI Taxonomy" id="1321606"/>
    <lineage>
        <taxon>Bacteria</taxon>
        <taxon>Bacillati</taxon>
        <taxon>Bacillota</taxon>
        <taxon>Bacilli</taxon>
        <taxon>Bacillales</taxon>
        <taxon>Bacillaceae</taxon>
        <taxon>Mesobacillus</taxon>
    </lineage>
</organism>
<dbReference type="PANTHER" id="PTHR45138">
    <property type="entry name" value="REGULATORY COMPONENTS OF SENSORY TRANSDUCTION SYSTEM"/>
    <property type="match status" value="1"/>
</dbReference>
<dbReference type="InterPro" id="IPR029787">
    <property type="entry name" value="Nucleotide_cyclase"/>
</dbReference>
<dbReference type="Pfam" id="PF00990">
    <property type="entry name" value="GGDEF"/>
    <property type="match status" value="1"/>
</dbReference>
<feature type="transmembrane region" description="Helical" evidence="1">
    <location>
        <begin position="7"/>
        <end position="25"/>
    </location>
</feature>
<dbReference type="Proteomes" id="UP000031014">
    <property type="component" value="Unassembled WGS sequence"/>
</dbReference>
<comment type="caution">
    <text evidence="3">The sequence shown here is derived from an EMBL/GenBank/DDBJ whole genome shotgun (WGS) entry which is preliminary data.</text>
</comment>
<evidence type="ECO:0000259" key="2">
    <source>
        <dbReference type="PROSITE" id="PS50887"/>
    </source>
</evidence>
<sequence>MLKARLYDFTLFFTAVAVAFGLGAFTIDKNSFFIALFIYWLFSTLYNHLRITAKNGTLKFDYGISYSLSFGIFAGPIGLFIFEAIYRFTVYFSRKSSKTADDTELSDTFYNIGAHVLIYSIGYFLFQLGYPLIENIPFGFFILMCILAVTTTLISYTFLTTAFYIMGEIKSLEQAIKFFKESNNWLDLGKTAFTNGLLLLLLEEQRWEMVVGLFILNYLVSRSFQSKSQSIQNKIERDKFEQMAYTDFLTGIPNRAYMDKKMFELNHTGEKIGIVVADIDKFKLINDSYNHAVGDRVIQHFAHTLKSYLSEDDHVFRSGGEEFTLILRNRSFSQNIDLVEKIRHGVEVSSVDVDYQSEKHAVSITSSFGLYYFKVNQYTSMEKGYIFADQLLLQSKDLGKNKVTFKDELSRHVPVNSM</sequence>
<dbReference type="STRING" id="1321606.SAMD00020551_3408"/>
<reference evidence="3 4" key="1">
    <citation type="submission" date="2013-06" db="EMBL/GenBank/DDBJ databases">
        <title>Whole genome shotgun sequence of Bacillus selenatarsenatis SF-1.</title>
        <authorList>
            <person name="Kuroda M."/>
            <person name="Sei K."/>
            <person name="Yamashita M."/>
            <person name="Ike M."/>
        </authorList>
    </citation>
    <scope>NUCLEOTIDE SEQUENCE [LARGE SCALE GENOMIC DNA]</scope>
    <source>
        <strain evidence="3 4">SF-1</strain>
    </source>
</reference>
<dbReference type="Gene3D" id="3.30.70.270">
    <property type="match status" value="1"/>
</dbReference>
<dbReference type="PANTHER" id="PTHR45138:SF9">
    <property type="entry name" value="DIGUANYLATE CYCLASE DGCM-RELATED"/>
    <property type="match status" value="1"/>
</dbReference>
<feature type="transmembrane region" description="Helical" evidence="1">
    <location>
        <begin position="70"/>
        <end position="88"/>
    </location>
</feature>
<dbReference type="GO" id="GO:1902201">
    <property type="term" value="P:negative regulation of bacterial-type flagellum-dependent cell motility"/>
    <property type="evidence" value="ECO:0007669"/>
    <property type="project" value="TreeGrafter"/>
</dbReference>
<dbReference type="InterPro" id="IPR043128">
    <property type="entry name" value="Rev_trsase/Diguanyl_cyclase"/>
</dbReference>
<keyword evidence="1" id="KW-0812">Transmembrane</keyword>
<dbReference type="SUPFAM" id="SSF55073">
    <property type="entry name" value="Nucleotide cyclase"/>
    <property type="match status" value="1"/>
</dbReference>
<dbReference type="GO" id="GO:0005886">
    <property type="term" value="C:plasma membrane"/>
    <property type="evidence" value="ECO:0007669"/>
    <property type="project" value="TreeGrafter"/>
</dbReference>
<dbReference type="OrthoDB" id="9759607at2"/>
<accession>A0A0A8X885</accession>
<dbReference type="CDD" id="cd01949">
    <property type="entry name" value="GGDEF"/>
    <property type="match status" value="1"/>
</dbReference>
<dbReference type="NCBIfam" id="TIGR00254">
    <property type="entry name" value="GGDEF"/>
    <property type="match status" value="1"/>
</dbReference>
<dbReference type="GO" id="GO:0043709">
    <property type="term" value="P:cell adhesion involved in single-species biofilm formation"/>
    <property type="evidence" value="ECO:0007669"/>
    <property type="project" value="TreeGrafter"/>
</dbReference>
<dbReference type="SMART" id="SM00267">
    <property type="entry name" value="GGDEF"/>
    <property type="match status" value="1"/>
</dbReference>
<dbReference type="AlphaFoldDB" id="A0A0A8X885"/>
<dbReference type="EMBL" id="BASE01000077">
    <property type="protein sequence ID" value="GAM15252.1"/>
    <property type="molecule type" value="Genomic_DNA"/>
</dbReference>
<dbReference type="RefSeq" id="WP_041966927.1">
    <property type="nucleotide sequence ID" value="NZ_BASE01000077.1"/>
</dbReference>
<feature type="transmembrane region" description="Helical" evidence="1">
    <location>
        <begin position="108"/>
        <end position="126"/>
    </location>
</feature>
<dbReference type="GO" id="GO:0052621">
    <property type="term" value="F:diguanylate cyclase activity"/>
    <property type="evidence" value="ECO:0007669"/>
    <property type="project" value="TreeGrafter"/>
</dbReference>
<evidence type="ECO:0000313" key="3">
    <source>
        <dbReference type="EMBL" id="GAM15252.1"/>
    </source>
</evidence>
<dbReference type="PROSITE" id="PS50887">
    <property type="entry name" value="GGDEF"/>
    <property type="match status" value="1"/>
</dbReference>
<keyword evidence="1" id="KW-1133">Transmembrane helix</keyword>
<evidence type="ECO:0000313" key="4">
    <source>
        <dbReference type="Proteomes" id="UP000031014"/>
    </source>
</evidence>
<dbReference type="InterPro" id="IPR000160">
    <property type="entry name" value="GGDEF_dom"/>
</dbReference>
<feature type="domain" description="GGDEF" evidence="2">
    <location>
        <begin position="270"/>
        <end position="408"/>
    </location>
</feature>
<keyword evidence="4" id="KW-1185">Reference proteome</keyword>
<feature type="transmembrane region" description="Helical" evidence="1">
    <location>
        <begin position="31"/>
        <end position="49"/>
    </location>
</feature>
<feature type="transmembrane region" description="Helical" evidence="1">
    <location>
        <begin position="138"/>
        <end position="165"/>
    </location>
</feature>
<proteinExistence type="predicted"/>
<gene>
    <name evidence="3" type="ORF">SAMD00020551_3408</name>
</gene>
<name>A0A0A8X885_MESS1</name>
<dbReference type="InterPro" id="IPR050469">
    <property type="entry name" value="Diguanylate_Cyclase"/>
</dbReference>
<evidence type="ECO:0000256" key="1">
    <source>
        <dbReference type="SAM" id="Phobius"/>
    </source>
</evidence>
<protein>
    <submittedName>
        <fullName evidence="3">CDS_ID OB3095</fullName>
    </submittedName>
</protein>
<keyword evidence="1" id="KW-0472">Membrane</keyword>